<feature type="transmembrane region" description="Helical" evidence="1">
    <location>
        <begin position="67"/>
        <end position="89"/>
    </location>
</feature>
<protein>
    <submittedName>
        <fullName evidence="2">Uncharacterized protein</fullName>
    </submittedName>
</protein>
<evidence type="ECO:0000256" key="1">
    <source>
        <dbReference type="SAM" id="Phobius"/>
    </source>
</evidence>
<gene>
    <name evidence="2" type="ORF">OCBIM_22026232mg</name>
</gene>
<dbReference type="EMBL" id="KQ420017">
    <property type="protein sequence ID" value="KOF81694.1"/>
    <property type="molecule type" value="Genomic_DNA"/>
</dbReference>
<sequence>MLCDSGDACTTSAVKKRKDVVRFYSVLVRTDRACYNRCDHRSRWSQDLEVPCGQCYSSVGVGHCGRHFGTCLILFILLLGRHIFHIFLAKPVTRLLTNKVSGHNKSLYEFNLYKRDITASEYIQ</sequence>
<name>A0A0L8GXY8_OCTBM</name>
<dbReference type="AlphaFoldDB" id="A0A0L8GXY8"/>
<proteinExistence type="predicted"/>
<evidence type="ECO:0000313" key="2">
    <source>
        <dbReference type="EMBL" id="KOF81694.1"/>
    </source>
</evidence>
<reference evidence="2" key="1">
    <citation type="submission" date="2015-07" db="EMBL/GenBank/DDBJ databases">
        <title>MeaNS - Measles Nucleotide Surveillance Program.</title>
        <authorList>
            <person name="Tran T."/>
            <person name="Druce J."/>
        </authorList>
    </citation>
    <scope>NUCLEOTIDE SEQUENCE</scope>
    <source>
        <strain evidence="2">UCB-OBI-ISO-001</strain>
        <tissue evidence="2">Gonad</tissue>
    </source>
</reference>
<keyword evidence="1" id="KW-0812">Transmembrane</keyword>
<accession>A0A0L8GXY8</accession>
<keyword evidence="1" id="KW-1133">Transmembrane helix</keyword>
<keyword evidence="1" id="KW-0472">Membrane</keyword>
<organism evidence="2">
    <name type="scientific">Octopus bimaculoides</name>
    <name type="common">California two-spotted octopus</name>
    <dbReference type="NCBI Taxonomy" id="37653"/>
    <lineage>
        <taxon>Eukaryota</taxon>
        <taxon>Metazoa</taxon>
        <taxon>Spiralia</taxon>
        <taxon>Lophotrochozoa</taxon>
        <taxon>Mollusca</taxon>
        <taxon>Cephalopoda</taxon>
        <taxon>Coleoidea</taxon>
        <taxon>Octopodiformes</taxon>
        <taxon>Octopoda</taxon>
        <taxon>Incirrata</taxon>
        <taxon>Octopodidae</taxon>
        <taxon>Octopus</taxon>
    </lineage>
</organism>